<dbReference type="InterPro" id="IPR008969">
    <property type="entry name" value="CarboxyPept-like_regulatory"/>
</dbReference>
<dbReference type="SMART" id="SM01360">
    <property type="entry name" value="A2M"/>
    <property type="match status" value="1"/>
</dbReference>
<reference evidence="3 4" key="1">
    <citation type="submission" date="2019-03" db="EMBL/GenBank/DDBJ databases">
        <title>Genomic Encyclopedia of Type Strains, Phase IV (KMG-IV): sequencing the most valuable type-strain genomes for metagenomic binning, comparative biology and taxonomic classification.</title>
        <authorList>
            <person name="Goeker M."/>
        </authorList>
    </citation>
    <scope>NUCLEOTIDE SEQUENCE [LARGE SCALE GENOMIC DNA]</scope>
    <source>
        <strain evidence="3 4">DSM 100059</strain>
    </source>
</reference>
<keyword evidence="4" id="KW-1185">Reference proteome</keyword>
<organism evidence="3 4">
    <name type="scientific">Dinghuibacter silviterrae</name>
    <dbReference type="NCBI Taxonomy" id="1539049"/>
    <lineage>
        <taxon>Bacteria</taxon>
        <taxon>Pseudomonadati</taxon>
        <taxon>Bacteroidota</taxon>
        <taxon>Chitinophagia</taxon>
        <taxon>Chitinophagales</taxon>
        <taxon>Chitinophagaceae</taxon>
        <taxon>Dinghuibacter</taxon>
    </lineage>
</organism>
<feature type="domain" description="Alpha-2-macroglobulin" evidence="2">
    <location>
        <begin position="1214"/>
        <end position="1304"/>
    </location>
</feature>
<dbReference type="InterPro" id="IPR001599">
    <property type="entry name" value="Macroglobln_a2"/>
</dbReference>
<dbReference type="Gene3D" id="2.60.40.1120">
    <property type="entry name" value="Carboxypeptidase-like, regulatory domain"/>
    <property type="match status" value="1"/>
</dbReference>
<name>A0A4R8DPI2_9BACT</name>
<dbReference type="Pfam" id="PF13715">
    <property type="entry name" value="CarbopepD_reg_2"/>
    <property type="match status" value="1"/>
</dbReference>
<dbReference type="OrthoDB" id="9767116at2"/>
<sequence length="1830" mass="206803">MRWTLCLTLILPLGALAQASLKNMHRDSYEEFVYRIDAAKAQWCIRHDSIPLDELLEGKPFAAFPAGSVDRNRLPAGQYIDVRVVDNRLISVLLSITDLMVYPVSDGGRMRLMVRRRETPDSTVDGADVRVNGRKAVFLAAGHCYLPGRVAGGFVRVAVPGDTTFQLLEQKVEDRPYRYRPRGQGPWAKIRRWFTKSHYGQAGVGTMLFSQPKYKPMDTVRLKAYILDRKGRRWRTPLDLYLEYVHDGAPVKHPLGLSTPAVPGSFAYEFPLPDTLPRDTRYTVSFRNRRGEVVFKGYFSIEEYLLNQVTDYRFRAERTTVYAGDSVRLLASASDANGLPILDARFHVALLRGEVRDFGQDTVYVPDTLYTAEKPLSTEGETVLGSDTRRLPEVVMDLQANGSIIDASGERHDQTDDVTYAPGQAKLDVRMEGDSVLATYQVNGRPVARDGFLRIQGVDLPLLPVHYPVARKVEPFAESYHFYIGKPGAFTDSTEDEPEAYEVNGYPNCRNDTLGFLLDNPRRVPVAYTVWMGNSVLERGWSNDREVSWARRSPRVHDTYQVRWTYIWGGKERKNDLTLRTPYRVLTVHLDGKQTIYPGQKDTLHIRVTDAWGRPDPGTDLTAYSYNSQFQGAIHNPFLTLFGRYHNRSLHSRPGFDTDDPQPGHWIPLGAHQGWIKPFGLDSLPYYNMLYPRAAGFMLNTHLPDFIPKIAVYVVRKGVPQRIYLLYLNKQLVYYDGVTDPLPYVFDVPPAYTRIGVRLYDRYLEIDSVYAQPFYRRDVVIDLDHLPKMARSRPMPPYLTWEETDLLSGRLWQMQSTSLTQYGYIYQGDRGTQLRQGNHHLVGPFEPTDSLRFLAPGFFESHFLLEPVYEYMLSPQFFRLEKTDPLHRIGGKAWLAPPGNGQWVLGDTLTAPPVLHSPQAGQEERFIFLEAGHTREQRIPGYGQLLVRWDKDTVLQYMVLYPEKEATSPLVLGPIREAIENVVPGTYTLLLVDTHFRTLERQHLRILPDQLLCMHTEGLLFRPDNPVITRLADESLERLRRQWAAEVKTPLQTPAGEKPAYTPDFPAGTAMVWGRVIDAHGGLGIAGASVMVTGTKTGCVTDGNGYFQLRSVRAGRLSLTVLSVGYATNRLDADAVDNAAQPVIVKLDVRDQGLADVVVTGYGEQRRSLSYSVTTVAGVSLEGRIPGLNIQEALDTIALKDAGAKAFRDTFRDYGFWKPRILMDDNGRAAVEVTYPDNITRWRNFVVGMDRYNRMGVATSPVISFKPLVASLSTPAFLVEGDSADLVGKVLNYTNRSYPVRSGFEEEDAVDTVGGKSSVVRFHRVAGTGDSLKASFVLQTGAYKDGEERRLPVYPVGVKETGGRVFVLEGDTTVIYPFTGRPATLYARGNMLDVLQDRLRYLKEYPYFCMEQTSSKLTGLLAERRMDVLLHKRFDGDKDVDALVHRLEKNQLFSGGWSWWGGGSASLRMTCYVIRALLPLRSDPLVGVALREGLLYLQNSLPSLPWRQLPDPLRTMAEAGHVMDYTPLIRKIVFDSLDQHNGWTYVRLLQRLGLDYREPMQKLLRKATPGMLGSIHWGDADGRWYGNDIATTVQAYEVLSADTTQRSLLPAVRLFLLGDHAPYAYNTVEAATVVSTLLQDALVANPRLATPIQLRITGDTTCTLTRLPATFQYSGQRPLVLSKIGGGTVYATVYEEHWNPSPFKVDSLFAVHTSFIRDGRETRALKVGERVNLRVRIEVKKEAEYTMIEVPIPAGCTFGDKPFEYEVHREYFKDKVVLFTDWLSRGVHEFNIPLEVRYGGRFTLNPVRVSLMYFPVLYGRNALEQVTITH</sequence>
<dbReference type="SUPFAM" id="SSF49464">
    <property type="entry name" value="Carboxypeptidase regulatory domain-like"/>
    <property type="match status" value="1"/>
</dbReference>
<dbReference type="PANTHER" id="PTHR40094:SF1">
    <property type="entry name" value="UBIQUITIN DOMAIN-CONTAINING PROTEIN"/>
    <property type="match status" value="1"/>
</dbReference>
<comment type="caution">
    <text evidence="3">The sequence shown here is derived from an EMBL/GenBank/DDBJ whole genome shotgun (WGS) entry which is preliminary data.</text>
</comment>
<dbReference type="InterPro" id="IPR041246">
    <property type="entry name" value="Bact_MG10"/>
</dbReference>
<gene>
    <name evidence="3" type="ORF">EDB95_0627</name>
</gene>
<evidence type="ECO:0000256" key="1">
    <source>
        <dbReference type="SAM" id="SignalP"/>
    </source>
</evidence>
<keyword evidence="1" id="KW-0732">Signal</keyword>
<feature type="chain" id="PRO_5020550511" evidence="1">
    <location>
        <begin position="18"/>
        <end position="1830"/>
    </location>
</feature>
<accession>A0A4R8DPI2</accession>
<feature type="signal peptide" evidence="1">
    <location>
        <begin position="1"/>
        <end position="17"/>
    </location>
</feature>
<keyword evidence="3" id="KW-0378">Hydrolase</keyword>
<keyword evidence="3" id="KW-0121">Carboxypeptidase</keyword>
<dbReference type="InterPro" id="IPR008930">
    <property type="entry name" value="Terpenoid_cyclase/PrenylTrfase"/>
</dbReference>
<dbReference type="InterPro" id="IPR051802">
    <property type="entry name" value="YfhM-like"/>
</dbReference>
<dbReference type="GO" id="GO:0004866">
    <property type="term" value="F:endopeptidase inhibitor activity"/>
    <property type="evidence" value="ECO:0007669"/>
    <property type="project" value="InterPro"/>
</dbReference>
<evidence type="ECO:0000313" key="3">
    <source>
        <dbReference type="EMBL" id="TDW99617.1"/>
    </source>
</evidence>
<dbReference type="PANTHER" id="PTHR40094">
    <property type="entry name" value="ALPHA-2-MACROGLOBULIN HOMOLOG"/>
    <property type="match status" value="1"/>
</dbReference>
<dbReference type="EMBL" id="SODV01000001">
    <property type="protein sequence ID" value="TDW99617.1"/>
    <property type="molecule type" value="Genomic_DNA"/>
</dbReference>
<proteinExistence type="predicted"/>
<dbReference type="RefSeq" id="WP_133990467.1">
    <property type="nucleotide sequence ID" value="NZ_SODV01000001.1"/>
</dbReference>
<dbReference type="SUPFAM" id="SSF48239">
    <property type="entry name" value="Terpenoid cyclases/Protein prenyltransferases"/>
    <property type="match status" value="1"/>
</dbReference>
<dbReference type="Pfam" id="PF00207">
    <property type="entry name" value="A2M"/>
    <property type="match status" value="1"/>
</dbReference>
<evidence type="ECO:0000313" key="4">
    <source>
        <dbReference type="Proteomes" id="UP000294498"/>
    </source>
</evidence>
<keyword evidence="3" id="KW-0645">Protease</keyword>
<dbReference type="Gene3D" id="1.50.10.20">
    <property type="match status" value="1"/>
</dbReference>
<dbReference type="Pfam" id="PF17973">
    <property type="entry name" value="bMG10"/>
    <property type="match status" value="1"/>
</dbReference>
<protein>
    <submittedName>
        <fullName evidence="3">Carboxypeptidase-like protein</fullName>
    </submittedName>
</protein>
<dbReference type="Proteomes" id="UP000294498">
    <property type="component" value="Unassembled WGS sequence"/>
</dbReference>
<evidence type="ECO:0000259" key="2">
    <source>
        <dbReference type="SMART" id="SM01360"/>
    </source>
</evidence>
<dbReference type="GO" id="GO:0004180">
    <property type="term" value="F:carboxypeptidase activity"/>
    <property type="evidence" value="ECO:0007669"/>
    <property type="project" value="UniProtKB-KW"/>
</dbReference>